<dbReference type="InterPro" id="IPR049198">
    <property type="entry name" value="DUF6865"/>
</dbReference>
<sequence>MEQPSDKTSQDQAREALIAISYTSPEEEEYLTSSDLKPVNNTTNGAVKGNNSEDAEKLRAELISISYDESPSPSPSPSPDVAVSPNLPNSVCRG</sequence>
<dbReference type="PANTHER" id="PTHR35282:SF2">
    <property type="entry name" value="F5D14.24 PROTEIN"/>
    <property type="match status" value="1"/>
</dbReference>
<dbReference type="EMBL" id="JBANAX010000354">
    <property type="protein sequence ID" value="KAL1212974.1"/>
    <property type="molecule type" value="Genomic_DNA"/>
</dbReference>
<evidence type="ECO:0000313" key="3">
    <source>
        <dbReference type="Proteomes" id="UP001558713"/>
    </source>
</evidence>
<keyword evidence="3" id="KW-1185">Reference proteome</keyword>
<protein>
    <submittedName>
        <fullName evidence="2">Uncharacterized protein</fullName>
    </submittedName>
</protein>
<dbReference type="Pfam" id="PF21737">
    <property type="entry name" value="DUF6865"/>
    <property type="match status" value="1"/>
</dbReference>
<proteinExistence type="predicted"/>
<reference evidence="2 3" key="1">
    <citation type="submission" date="2024-04" db="EMBL/GenBank/DDBJ databases">
        <title>Genome assembly C_amara_ONT_v2.</title>
        <authorList>
            <person name="Yant L."/>
            <person name="Moore C."/>
            <person name="Slenker M."/>
        </authorList>
    </citation>
    <scope>NUCLEOTIDE SEQUENCE [LARGE SCALE GENOMIC DNA]</scope>
    <source>
        <tissue evidence="2">Leaf</tissue>
    </source>
</reference>
<dbReference type="AlphaFoldDB" id="A0ABD1B2D3"/>
<name>A0ABD1B2D3_CARAN</name>
<comment type="caution">
    <text evidence="2">The sequence shown here is derived from an EMBL/GenBank/DDBJ whole genome shotgun (WGS) entry which is preliminary data.</text>
</comment>
<accession>A0ABD1B2D3</accession>
<dbReference type="PANTHER" id="PTHR35282">
    <property type="entry name" value="F5D14.24 PROTEIN"/>
    <property type="match status" value="1"/>
</dbReference>
<feature type="region of interest" description="Disordered" evidence="1">
    <location>
        <begin position="1"/>
        <end position="94"/>
    </location>
</feature>
<dbReference type="Proteomes" id="UP001558713">
    <property type="component" value="Unassembled WGS sequence"/>
</dbReference>
<organism evidence="2 3">
    <name type="scientific">Cardamine amara subsp. amara</name>
    <dbReference type="NCBI Taxonomy" id="228776"/>
    <lineage>
        <taxon>Eukaryota</taxon>
        <taxon>Viridiplantae</taxon>
        <taxon>Streptophyta</taxon>
        <taxon>Embryophyta</taxon>
        <taxon>Tracheophyta</taxon>
        <taxon>Spermatophyta</taxon>
        <taxon>Magnoliopsida</taxon>
        <taxon>eudicotyledons</taxon>
        <taxon>Gunneridae</taxon>
        <taxon>Pentapetalae</taxon>
        <taxon>rosids</taxon>
        <taxon>malvids</taxon>
        <taxon>Brassicales</taxon>
        <taxon>Brassicaceae</taxon>
        <taxon>Cardamineae</taxon>
        <taxon>Cardamine</taxon>
    </lineage>
</organism>
<evidence type="ECO:0000256" key="1">
    <source>
        <dbReference type="SAM" id="MobiDB-lite"/>
    </source>
</evidence>
<feature type="compositionally biased region" description="Polar residues" evidence="1">
    <location>
        <begin position="31"/>
        <end position="52"/>
    </location>
</feature>
<gene>
    <name evidence="2" type="ORF">V5N11_026103</name>
</gene>
<evidence type="ECO:0000313" key="2">
    <source>
        <dbReference type="EMBL" id="KAL1212974.1"/>
    </source>
</evidence>
<feature type="compositionally biased region" description="Basic and acidic residues" evidence="1">
    <location>
        <begin position="1"/>
        <end position="14"/>
    </location>
</feature>